<comment type="caution">
    <text evidence="1">The sequence shown here is derived from an EMBL/GenBank/DDBJ whole genome shotgun (WGS) entry which is preliminary data.</text>
</comment>
<keyword evidence="2" id="KW-1185">Reference proteome</keyword>
<name>A0ABV6GB12_9BACI</name>
<evidence type="ECO:0008006" key="3">
    <source>
        <dbReference type="Google" id="ProtNLM"/>
    </source>
</evidence>
<sequence>MCKTHLHTLVSGMFDKVDKSPGQLTNLLQQLNIKFSDFESLSEDVKTKSTGVETSTTELAAIIEQASASLQEMSATIETLSNDNEQIASYMNATASSADNILKSFAN</sequence>
<dbReference type="EMBL" id="JBHLVO010000003">
    <property type="protein sequence ID" value="MFC0270857.1"/>
    <property type="molecule type" value="Genomic_DNA"/>
</dbReference>
<gene>
    <name evidence="1" type="ORF">ACFFIX_05265</name>
</gene>
<organism evidence="1 2">
    <name type="scientific">Metabacillus herbersteinensis</name>
    <dbReference type="NCBI Taxonomy" id="283816"/>
    <lineage>
        <taxon>Bacteria</taxon>
        <taxon>Bacillati</taxon>
        <taxon>Bacillota</taxon>
        <taxon>Bacilli</taxon>
        <taxon>Bacillales</taxon>
        <taxon>Bacillaceae</taxon>
        <taxon>Metabacillus</taxon>
    </lineage>
</organism>
<reference evidence="1 2" key="1">
    <citation type="submission" date="2024-09" db="EMBL/GenBank/DDBJ databases">
        <authorList>
            <person name="Sun Q."/>
            <person name="Mori K."/>
        </authorList>
    </citation>
    <scope>NUCLEOTIDE SEQUENCE [LARGE SCALE GENOMIC DNA]</scope>
    <source>
        <strain evidence="1 2">CCM 7228</strain>
    </source>
</reference>
<dbReference type="Gene3D" id="1.10.287.950">
    <property type="entry name" value="Methyl-accepting chemotaxis protein"/>
    <property type="match status" value="1"/>
</dbReference>
<protein>
    <recommendedName>
        <fullName evidence="3">Methyl-accepting chemotaxis protein</fullName>
    </recommendedName>
</protein>
<dbReference type="SUPFAM" id="SSF58104">
    <property type="entry name" value="Methyl-accepting chemotaxis protein (MCP) signaling domain"/>
    <property type="match status" value="1"/>
</dbReference>
<evidence type="ECO:0000313" key="1">
    <source>
        <dbReference type="EMBL" id="MFC0270857.1"/>
    </source>
</evidence>
<dbReference type="Proteomes" id="UP001589854">
    <property type="component" value="Unassembled WGS sequence"/>
</dbReference>
<accession>A0ABV6GB12</accession>
<proteinExistence type="predicted"/>
<dbReference type="RefSeq" id="WP_378931307.1">
    <property type="nucleotide sequence ID" value="NZ_JBHLVO010000003.1"/>
</dbReference>
<evidence type="ECO:0000313" key="2">
    <source>
        <dbReference type="Proteomes" id="UP001589854"/>
    </source>
</evidence>